<dbReference type="Proteomes" id="UP000199073">
    <property type="component" value="Unassembled WGS sequence"/>
</dbReference>
<dbReference type="OrthoDB" id="5422471at2"/>
<name>A0A1H0J3H5_9BACT</name>
<reference evidence="1 2" key="1">
    <citation type="submission" date="2016-10" db="EMBL/GenBank/DDBJ databases">
        <authorList>
            <person name="de Groot N.N."/>
        </authorList>
    </citation>
    <scope>NUCLEOTIDE SEQUENCE [LARGE SCALE GENOMIC DNA]</scope>
    <source>
        <strain evidence="1 2">DSM 12130</strain>
    </source>
</reference>
<accession>A0A1H0J3H5</accession>
<gene>
    <name evidence="1" type="ORF">SAMN05660330_00125</name>
</gene>
<evidence type="ECO:0000313" key="2">
    <source>
        <dbReference type="Proteomes" id="UP000199073"/>
    </source>
</evidence>
<evidence type="ECO:0000313" key="1">
    <source>
        <dbReference type="EMBL" id="SDO38020.1"/>
    </source>
</evidence>
<dbReference type="EMBL" id="FNJI01000001">
    <property type="protein sequence ID" value="SDO38020.1"/>
    <property type="molecule type" value="Genomic_DNA"/>
</dbReference>
<keyword evidence="2" id="KW-1185">Reference proteome</keyword>
<organism evidence="1 2">
    <name type="scientific">Desulforhopalus singaporensis</name>
    <dbReference type="NCBI Taxonomy" id="91360"/>
    <lineage>
        <taxon>Bacteria</taxon>
        <taxon>Pseudomonadati</taxon>
        <taxon>Thermodesulfobacteriota</taxon>
        <taxon>Desulfobulbia</taxon>
        <taxon>Desulfobulbales</taxon>
        <taxon>Desulfocapsaceae</taxon>
        <taxon>Desulforhopalus</taxon>
    </lineage>
</organism>
<dbReference type="AlphaFoldDB" id="A0A1H0J3H5"/>
<proteinExistence type="predicted"/>
<sequence>MAMKIKAMNKVSVVIVEKSGREDGGCRKKPAAFDFIYSIRSEGLTPFEVALADKKAGESVCCCEPGMSAKEFFGHLFVPVLAQTKLPITPDSSVCFAITIADVATADNREIVRALAGAVGHGGCGGGCGCGCG</sequence>
<dbReference type="RefSeq" id="WP_092218717.1">
    <property type="nucleotide sequence ID" value="NZ_FNJI01000001.1"/>
</dbReference>
<protein>
    <submittedName>
        <fullName evidence="1">Uncharacterized protein</fullName>
    </submittedName>
</protein>